<dbReference type="AlphaFoldDB" id="A0A836C2Z3"/>
<proteinExistence type="predicted"/>
<name>A0A836C2Z3_9CHLO</name>
<protein>
    <submittedName>
        <fullName evidence="3">Uncharacterized protein</fullName>
    </submittedName>
</protein>
<dbReference type="EMBL" id="JAEHOE010000014">
    <property type="protein sequence ID" value="KAG2497322.1"/>
    <property type="molecule type" value="Genomic_DNA"/>
</dbReference>
<evidence type="ECO:0000313" key="4">
    <source>
        <dbReference type="Proteomes" id="UP000612055"/>
    </source>
</evidence>
<keyword evidence="1" id="KW-0175">Coiled coil</keyword>
<feature type="coiled-coil region" evidence="1">
    <location>
        <begin position="422"/>
        <end position="482"/>
    </location>
</feature>
<comment type="caution">
    <text evidence="3">The sequence shown here is derived from an EMBL/GenBank/DDBJ whole genome shotgun (WGS) entry which is preliminary data.</text>
</comment>
<dbReference type="Proteomes" id="UP000612055">
    <property type="component" value="Unassembled WGS sequence"/>
</dbReference>
<reference evidence="3" key="1">
    <citation type="journal article" date="2020" name="bioRxiv">
        <title>Comparative genomics of Chlamydomonas.</title>
        <authorList>
            <person name="Craig R.J."/>
            <person name="Hasan A.R."/>
            <person name="Ness R.W."/>
            <person name="Keightley P.D."/>
        </authorList>
    </citation>
    <scope>NUCLEOTIDE SEQUENCE</scope>
    <source>
        <strain evidence="3">CCAP 11/70</strain>
    </source>
</reference>
<sequence>MKTSAAVAPADRERQQRACVVPGAPDREAILHGLRMPAGPAHQQRLALSAWAVGVGARAFATTLADVPGPNGLKPAGSLRHGLLTGSLLPTSSLKLRMPADGAGDELLLSFKTVDLPQTSEDERVILRELLQPQAADAARAGYKPLRSREPEQLLQSSPALCLCFLEPASPDLSLLLKLARLLPVVPVLVADGLGGKELKEARRGLEAQLEEACSAAAEPCLFSFSGMGGPRSCFTFRPSGSPSGFPDDPHDALAIPRLLAQGAAGAALEQAAESLRRSMPRLRDLPSFLDELAPPPLKPVQPDAVHMPPPTAGPSQGEAPAAKSRRRGSRALAVGAALGLMAAVLALSSSPEPYSQEVQQREAPAPLSAVITPSGKQHPGSPAARNSANLTDSCAADQLPPRQQQACKELKWRILDQGQHLALLELQVRKKDEQLREKDERLRVKDEQLRERDEQLEEQGRQLQEAEVKVEEEQLRTALQARELTELRGQLAEEEDRRLRWATGAAVVAAAAAAAATAAALRGGWVQQHLAWMREGRASGSPAGGGGPRALA</sequence>
<organism evidence="3 4">
    <name type="scientific">Edaphochlamys debaryana</name>
    <dbReference type="NCBI Taxonomy" id="47281"/>
    <lineage>
        <taxon>Eukaryota</taxon>
        <taxon>Viridiplantae</taxon>
        <taxon>Chlorophyta</taxon>
        <taxon>core chlorophytes</taxon>
        <taxon>Chlorophyceae</taxon>
        <taxon>CS clade</taxon>
        <taxon>Chlamydomonadales</taxon>
        <taxon>Chlamydomonadales incertae sedis</taxon>
        <taxon>Edaphochlamys</taxon>
    </lineage>
</organism>
<accession>A0A836C2Z3</accession>
<gene>
    <name evidence="3" type="ORF">HYH03_004487</name>
</gene>
<evidence type="ECO:0000313" key="3">
    <source>
        <dbReference type="EMBL" id="KAG2497322.1"/>
    </source>
</evidence>
<evidence type="ECO:0000256" key="2">
    <source>
        <dbReference type="SAM" id="MobiDB-lite"/>
    </source>
</evidence>
<evidence type="ECO:0000256" key="1">
    <source>
        <dbReference type="SAM" id="Coils"/>
    </source>
</evidence>
<feature type="region of interest" description="Disordered" evidence="2">
    <location>
        <begin position="288"/>
        <end position="329"/>
    </location>
</feature>
<keyword evidence="4" id="KW-1185">Reference proteome</keyword>